<proteinExistence type="inferred from homology"/>
<organism evidence="9">
    <name type="scientific">Brevibacillus laterosporus</name>
    <name type="common">Bacillus laterosporus</name>
    <dbReference type="NCBI Taxonomy" id="1465"/>
    <lineage>
        <taxon>Bacteria</taxon>
        <taxon>Bacillati</taxon>
        <taxon>Bacillota</taxon>
        <taxon>Bacilli</taxon>
        <taxon>Bacillales</taxon>
        <taxon>Paenibacillaceae</taxon>
        <taxon>Brevibacillus</taxon>
    </lineage>
</organism>
<dbReference type="EMBL" id="CP011074">
    <property type="protein sequence ID" value="AKF94126.1"/>
    <property type="molecule type" value="Genomic_DNA"/>
</dbReference>
<accession>A0A0F6XZP3</accession>
<dbReference type="InterPro" id="IPR013325">
    <property type="entry name" value="RNA_pol_sigma_r2"/>
</dbReference>
<dbReference type="NCBIfam" id="TIGR02937">
    <property type="entry name" value="sigma70-ECF"/>
    <property type="match status" value="1"/>
</dbReference>
<reference evidence="9" key="1">
    <citation type="submission" date="2015-03" db="EMBL/GenBank/DDBJ databases">
        <title>MIGS Cultured Bacterial/Archaeal sample from Brevibacillus laterosporus.</title>
        <authorList>
            <person name="Zeng D."/>
            <person name="Zhu L."/>
            <person name="Dong G."/>
            <person name="Ye W."/>
            <person name="Ren D."/>
            <person name="Wu L."/>
            <person name="Xu J."/>
            <person name="Li G."/>
            <person name="Guo L."/>
        </authorList>
    </citation>
    <scope>NUCLEOTIDE SEQUENCE</scope>
    <source>
        <strain evidence="9">B9</strain>
    </source>
</reference>
<dbReference type="InterPro" id="IPR000838">
    <property type="entry name" value="RNA_pol_sigma70_ECF_CS"/>
</dbReference>
<dbReference type="AlphaFoldDB" id="A0A0F6XZP3"/>
<dbReference type="InterPro" id="IPR014284">
    <property type="entry name" value="RNA_pol_sigma-70_dom"/>
</dbReference>
<dbReference type="InterPro" id="IPR013249">
    <property type="entry name" value="RNA_pol_sigma70_r4_t2"/>
</dbReference>
<dbReference type="InterPro" id="IPR039425">
    <property type="entry name" value="RNA_pol_sigma-70-like"/>
</dbReference>
<evidence type="ECO:0000256" key="1">
    <source>
        <dbReference type="ARBA" id="ARBA00010641"/>
    </source>
</evidence>
<dbReference type="RefSeq" id="WP_031413160.1">
    <property type="nucleotide sequence ID" value="NZ_CP011074.1"/>
</dbReference>
<dbReference type="GO" id="GO:0006352">
    <property type="term" value="P:DNA-templated transcription initiation"/>
    <property type="evidence" value="ECO:0007669"/>
    <property type="project" value="InterPro"/>
</dbReference>
<evidence type="ECO:0000256" key="4">
    <source>
        <dbReference type="ARBA" id="ARBA00023125"/>
    </source>
</evidence>
<evidence type="ECO:0000256" key="3">
    <source>
        <dbReference type="ARBA" id="ARBA00023082"/>
    </source>
</evidence>
<dbReference type="Gene3D" id="1.10.1740.10">
    <property type="match status" value="1"/>
</dbReference>
<dbReference type="SUPFAM" id="SSF88659">
    <property type="entry name" value="Sigma3 and sigma4 domains of RNA polymerase sigma factors"/>
    <property type="match status" value="1"/>
</dbReference>
<name>A0A0F6XZP3_BRELA</name>
<dbReference type="GO" id="GO:0003677">
    <property type="term" value="F:DNA binding"/>
    <property type="evidence" value="ECO:0007669"/>
    <property type="project" value="UniProtKB-KW"/>
</dbReference>
<keyword evidence="4 6" id="KW-0238">DNA-binding</keyword>
<dbReference type="PANTHER" id="PTHR43133">
    <property type="entry name" value="RNA POLYMERASE ECF-TYPE SIGMA FACTO"/>
    <property type="match status" value="1"/>
</dbReference>
<keyword evidence="2 6" id="KW-0805">Transcription regulation</keyword>
<feature type="domain" description="RNA polymerase sigma-70 region 2" evidence="7">
    <location>
        <begin position="14"/>
        <end position="80"/>
    </location>
</feature>
<dbReference type="GO" id="GO:0006950">
    <property type="term" value="P:response to stress"/>
    <property type="evidence" value="ECO:0007669"/>
    <property type="project" value="UniProtKB-ARBA"/>
</dbReference>
<evidence type="ECO:0000256" key="2">
    <source>
        <dbReference type="ARBA" id="ARBA00023015"/>
    </source>
</evidence>
<dbReference type="GO" id="GO:0016987">
    <property type="term" value="F:sigma factor activity"/>
    <property type="evidence" value="ECO:0007669"/>
    <property type="project" value="UniProtKB-KW"/>
</dbReference>
<dbReference type="InterPro" id="IPR036388">
    <property type="entry name" value="WH-like_DNA-bd_sf"/>
</dbReference>
<keyword evidence="5 6" id="KW-0804">Transcription</keyword>
<evidence type="ECO:0000256" key="5">
    <source>
        <dbReference type="ARBA" id="ARBA00023163"/>
    </source>
</evidence>
<keyword evidence="3 6" id="KW-0731">Sigma factor</keyword>
<sequence length="180" mass="21651">MYEEEERDRQIGLIYEQYYRHVYHFMIYFTGNRSVAEDLTQEVFLRVLDSLQRYEERASMKTWILRIAKYVAIDHSRKKRIRAWFGMETINKMPSKLGRPEEEYAGKEGRRHVVEAVLRMKPKYRSVLILHGLKEYNIKETAEILGCSEGKVKVDYHRAMKEMRRFLEGDIEGGWINEYS</sequence>
<dbReference type="PROSITE" id="PS01063">
    <property type="entry name" value="SIGMA70_ECF"/>
    <property type="match status" value="1"/>
</dbReference>
<dbReference type="PANTHER" id="PTHR43133:SF60">
    <property type="entry name" value="RNA POLYMERASE SIGMA FACTOR SIGV"/>
    <property type="match status" value="1"/>
</dbReference>
<feature type="domain" description="RNA polymerase sigma factor 70 region 4 type 2" evidence="8">
    <location>
        <begin position="113"/>
        <end position="163"/>
    </location>
</feature>
<dbReference type="CDD" id="cd06171">
    <property type="entry name" value="Sigma70_r4"/>
    <property type="match status" value="1"/>
</dbReference>
<dbReference type="Pfam" id="PF04542">
    <property type="entry name" value="Sigma70_r2"/>
    <property type="match status" value="1"/>
</dbReference>
<evidence type="ECO:0000313" key="9">
    <source>
        <dbReference type="EMBL" id="AKF94126.1"/>
    </source>
</evidence>
<evidence type="ECO:0000259" key="8">
    <source>
        <dbReference type="Pfam" id="PF08281"/>
    </source>
</evidence>
<gene>
    <name evidence="9" type="ORF">EX87_11085</name>
</gene>
<dbReference type="SUPFAM" id="SSF88946">
    <property type="entry name" value="Sigma2 domain of RNA polymerase sigma factors"/>
    <property type="match status" value="1"/>
</dbReference>
<dbReference type="Gene3D" id="1.10.10.10">
    <property type="entry name" value="Winged helix-like DNA-binding domain superfamily/Winged helix DNA-binding domain"/>
    <property type="match status" value="1"/>
</dbReference>
<evidence type="ECO:0000256" key="6">
    <source>
        <dbReference type="RuleBase" id="RU000716"/>
    </source>
</evidence>
<dbReference type="InterPro" id="IPR013324">
    <property type="entry name" value="RNA_pol_sigma_r3/r4-like"/>
</dbReference>
<comment type="similarity">
    <text evidence="1 6">Belongs to the sigma-70 factor family. ECF subfamily.</text>
</comment>
<protein>
    <recommendedName>
        <fullName evidence="6">RNA polymerase sigma factor</fullName>
    </recommendedName>
</protein>
<dbReference type="Pfam" id="PF08281">
    <property type="entry name" value="Sigma70_r4_2"/>
    <property type="match status" value="1"/>
</dbReference>
<evidence type="ECO:0000259" key="7">
    <source>
        <dbReference type="Pfam" id="PF04542"/>
    </source>
</evidence>
<dbReference type="InterPro" id="IPR007627">
    <property type="entry name" value="RNA_pol_sigma70_r2"/>
</dbReference>